<evidence type="ECO:0000313" key="2">
    <source>
        <dbReference type="Proteomes" id="UP001226091"/>
    </source>
</evidence>
<reference evidence="2" key="1">
    <citation type="journal article" date="2025" name="Aquaculture">
        <title>Assessment of the bioflocculant production and safety properties of Metabacillus hrfriensis sp. nov. based on phenotypic and whole-genome sequencing analysis.</title>
        <authorList>
            <person name="Zhang R."/>
            <person name="Zhao Z."/>
            <person name="Luo L."/>
            <person name="Wang S."/>
            <person name="Guo K."/>
            <person name="Xu W."/>
        </authorList>
    </citation>
    <scope>NUCLEOTIDE SEQUENCE [LARGE SCALE GENOMIC DNA]</scope>
    <source>
        <strain evidence="2">CT-WN-B3</strain>
    </source>
</reference>
<name>A0ACD4R6C0_9BACI</name>
<gene>
    <name evidence="1" type="ORF">QLQ22_14355</name>
</gene>
<protein>
    <submittedName>
        <fullName evidence="1">Uncharacterized protein</fullName>
    </submittedName>
</protein>
<organism evidence="1 2">
    <name type="scientific">Metabacillus hrfriensis</name>
    <dbReference type="NCBI Taxonomy" id="3048891"/>
    <lineage>
        <taxon>Bacteria</taxon>
        <taxon>Bacillati</taxon>
        <taxon>Bacillota</taxon>
        <taxon>Bacilli</taxon>
        <taxon>Bacillales</taxon>
        <taxon>Bacillaceae</taxon>
        <taxon>Metabacillus</taxon>
    </lineage>
</organism>
<sequence>MQLHYYFPRDCHRVIYWKGEQTKEEDSSRFFGETSTDKIIVIESSWLERIRSTKFYIYTFNSESFELFDEAKTAGYYLSFEEVVPLNVEPAGDLLEEDFDGKR</sequence>
<dbReference type="Proteomes" id="UP001226091">
    <property type="component" value="Chromosome"/>
</dbReference>
<accession>A0ACD4R6C0</accession>
<dbReference type="EMBL" id="CP126116">
    <property type="protein sequence ID" value="WHZ55898.1"/>
    <property type="molecule type" value="Genomic_DNA"/>
</dbReference>
<evidence type="ECO:0000313" key="1">
    <source>
        <dbReference type="EMBL" id="WHZ55898.1"/>
    </source>
</evidence>
<keyword evidence="2" id="KW-1185">Reference proteome</keyword>
<proteinExistence type="predicted"/>